<dbReference type="InterPro" id="IPR007492">
    <property type="entry name" value="LytTR_DNA-bd_dom"/>
</dbReference>
<dbReference type="SUPFAM" id="SSF52172">
    <property type="entry name" value="CheY-like"/>
    <property type="match status" value="1"/>
</dbReference>
<sequence>MIRILLADDEPLARQRLRRLLEAHPDITIAAEASNGLEAVAAIEAEAPDLVLLDIQMPELDGFGVIEAIGPERMPPTLFVTAYDQFALRAFEAHALDYLLKPFDPERFAAALARARTWLQGAREAQPSLAPLLREVQAARQPSDRLLVKEGGRYVFLRPAAVQWVEAEDNYVRLHVEGTSHLVRQTMTGILARLGTSRFRRIHRSAIVNLDFVRHLEPWTGGDYQVTMKDGSRLTLSRTYRDQLGEWLC</sequence>
<keyword evidence="5" id="KW-1185">Reference proteome</keyword>
<dbReference type="PROSITE" id="PS50930">
    <property type="entry name" value="HTH_LYTTR"/>
    <property type="match status" value="1"/>
</dbReference>
<evidence type="ECO:0000259" key="3">
    <source>
        <dbReference type="PROSITE" id="PS50930"/>
    </source>
</evidence>
<dbReference type="Gene3D" id="2.40.50.1020">
    <property type="entry name" value="LytTr DNA-binding domain"/>
    <property type="match status" value="1"/>
</dbReference>
<dbReference type="PANTHER" id="PTHR37299">
    <property type="entry name" value="TRANSCRIPTIONAL REGULATOR-RELATED"/>
    <property type="match status" value="1"/>
</dbReference>
<keyword evidence="4" id="KW-0238">DNA-binding</keyword>
<proteinExistence type="predicted"/>
<keyword evidence="1" id="KW-0597">Phosphoprotein</keyword>
<protein>
    <submittedName>
        <fullName evidence="4">DNA-binding response regulator</fullName>
    </submittedName>
</protein>
<dbReference type="InterPro" id="IPR001789">
    <property type="entry name" value="Sig_transdc_resp-reg_receiver"/>
</dbReference>
<dbReference type="PANTHER" id="PTHR37299:SF1">
    <property type="entry name" value="STAGE 0 SPORULATION PROTEIN A HOMOLOG"/>
    <property type="match status" value="1"/>
</dbReference>
<dbReference type="SMART" id="SM00850">
    <property type="entry name" value="LytTR"/>
    <property type="match status" value="1"/>
</dbReference>
<dbReference type="EMBL" id="AP027081">
    <property type="protein sequence ID" value="BDU77840.1"/>
    <property type="molecule type" value="Genomic_DNA"/>
</dbReference>
<gene>
    <name evidence="4" type="ORF">METESE_27980</name>
</gene>
<evidence type="ECO:0000313" key="4">
    <source>
        <dbReference type="EMBL" id="BDU77840.1"/>
    </source>
</evidence>
<dbReference type="Pfam" id="PF00072">
    <property type="entry name" value="Response_reg"/>
    <property type="match status" value="1"/>
</dbReference>
<evidence type="ECO:0000256" key="1">
    <source>
        <dbReference type="PROSITE-ProRule" id="PRU00169"/>
    </source>
</evidence>
<name>A0AA48KE93_9BACT</name>
<accession>A0AA48KE93</accession>
<feature type="domain" description="HTH LytTR-type" evidence="3">
    <location>
        <begin position="146"/>
        <end position="249"/>
    </location>
</feature>
<dbReference type="SMART" id="SM00448">
    <property type="entry name" value="REC"/>
    <property type="match status" value="1"/>
</dbReference>
<dbReference type="AlphaFoldDB" id="A0AA48KE93"/>
<dbReference type="PROSITE" id="PS50110">
    <property type="entry name" value="RESPONSE_REGULATORY"/>
    <property type="match status" value="1"/>
</dbReference>
<organism evidence="4 5">
    <name type="scientific">Mesoterricola sediminis</name>
    <dbReference type="NCBI Taxonomy" id="2927980"/>
    <lineage>
        <taxon>Bacteria</taxon>
        <taxon>Pseudomonadati</taxon>
        <taxon>Acidobacteriota</taxon>
        <taxon>Holophagae</taxon>
        <taxon>Holophagales</taxon>
        <taxon>Holophagaceae</taxon>
        <taxon>Mesoterricola</taxon>
    </lineage>
</organism>
<dbReference type="Pfam" id="PF04397">
    <property type="entry name" value="LytTR"/>
    <property type="match status" value="1"/>
</dbReference>
<feature type="modified residue" description="4-aspartylphosphate" evidence="1">
    <location>
        <position position="54"/>
    </location>
</feature>
<evidence type="ECO:0000259" key="2">
    <source>
        <dbReference type="PROSITE" id="PS50110"/>
    </source>
</evidence>
<dbReference type="RefSeq" id="WP_243335871.1">
    <property type="nucleotide sequence ID" value="NZ_AP027081.1"/>
</dbReference>
<evidence type="ECO:0000313" key="5">
    <source>
        <dbReference type="Proteomes" id="UP001228113"/>
    </source>
</evidence>
<dbReference type="InterPro" id="IPR046947">
    <property type="entry name" value="LytR-like"/>
</dbReference>
<reference evidence="4" key="1">
    <citation type="journal article" date="2023" name="Int. J. Syst. Evol. Microbiol.">
        <title>Mesoterricola silvestris gen. nov., sp. nov., Mesoterricola sediminis sp. nov., Geothrix oryzae sp. nov., Geothrix edaphica sp. nov., Geothrix rubra sp. nov., and Geothrix limicola sp. nov., six novel members of Acidobacteriota isolated from soils.</title>
        <authorList>
            <person name="Itoh H."/>
            <person name="Sugisawa Y."/>
            <person name="Mise K."/>
            <person name="Xu Z."/>
            <person name="Kuniyasu M."/>
            <person name="Ushijima N."/>
            <person name="Kawano K."/>
            <person name="Kobayashi E."/>
            <person name="Shiratori Y."/>
            <person name="Masuda Y."/>
            <person name="Senoo K."/>
        </authorList>
    </citation>
    <scope>NUCLEOTIDE SEQUENCE</scope>
    <source>
        <strain evidence="4">W786</strain>
    </source>
</reference>
<feature type="domain" description="Response regulatory" evidence="2">
    <location>
        <begin position="3"/>
        <end position="116"/>
    </location>
</feature>
<dbReference type="GO" id="GO:0000156">
    <property type="term" value="F:phosphorelay response regulator activity"/>
    <property type="evidence" value="ECO:0007669"/>
    <property type="project" value="InterPro"/>
</dbReference>
<dbReference type="Proteomes" id="UP001228113">
    <property type="component" value="Chromosome"/>
</dbReference>
<dbReference type="KEGG" id="msea:METESE_27980"/>
<dbReference type="Gene3D" id="3.40.50.2300">
    <property type="match status" value="1"/>
</dbReference>
<dbReference type="GO" id="GO:0003677">
    <property type="term" value="F:DNA binding"/>
    <property type="evidence" value="ECO:0007669"/>
    <property type="project" value="UniProtKB-KW"/>
</dbReference>
<dbReference type="InterPro" id="IPR011006">
    <property type="entry name" value="CheY-like_superfamily"/>
</dbReference>